<dbReference type="InterPro" id="IPR038192">
    <property type="entry name" value="CSTF_C_sf"/>
</dbReference>
<sequence>MLQDMFGQVGAIKSLRMVTDKDTGKPKGYGFCEYHDVGTAQSAVRNLNKFEVNGRMLRVDFAEEHSADGRGKRDKDMRGGGRGGSGPSDSLMPAAPPGTRPIGRDTANAAAAQANSLLGSAPYTGPAQDKISNVIAGMTPLQLYEILSQMRSLAAQNTATARSILVSNPQLTKALFQAQILLGMVKGSAPASTLPAMPQPQPPQPQQPQAVAPPAPQPVAPPPMGMPPQGVAPAMPPYPGAPYAPGPGAPQPGPVMGGMPGPMLIDPATGMPYTAPPGAVIVAAGQQPQQQQQQQQQPPQMMPPPGAPQGPPPQAAGPGEGPPASVTLPPNLAPQQAQVLQQVLSLTVEQINALPPAQRQQVLLVRQQLGLPQ</sequence>
<dbReference type="InterPro" id="IPR012677">
    <property type="entry name" value="Nucleotide-bd_a/b_plait_sf"/>
</dbReference>
<dbReference type="GO" id="GO:0005847">
    <property type="term" value="C:mRNA cleavage and polyadenylation specificity factor complex"/>
    <property type="evidence" value="ECO:0007669"/>
    <property type="project" value="TreeGrafter"/>
</dbReference>
<protein>
    <recommendedName>
        <fullName evidence="5">RRM domain-containing protein</fullName>
    </recommendedName>
</protein>
<dbReference type="Proteomes" id="UP000650467">
    <property type="component" value="Unassembled WGS sequence"/>
</dbReference>
<dbReference type="PANTHER" id="PTHR45735">
    <property type="entry name" value="CLEAVAGE STIMULATION FACTOR SUBUNIT 2"/>
    <property type="match status" value="1"/>
</dbReference>
<accession>A0A836B1H9</accession>
<dbReference type="InterPro" id="IPR025742">
    <property type="entry name" value="CSTF2_hinge"/>
</dbReference>
<dbReference type="InterPro" id="IPR035979">
    <property type="entry name" value="RBD_domain_sf"/>
</dbReference>
<evidence type="ECO:0000256" key="4">
    <source>
        <dbReference type="SAM" id="MobiDB-lite"/>
    </source>
</evidence>
<dbReference type="Gene3D" id="1.10.20.70">
    <property type="entry name" value="Transcription termination and cleavage factor, C-terminal domain"/>
    <property type="match status" value="1"/>
</dbReference>
<dbReference type="Pfam" id="PF14304">
    <property type="entry name" value="CSTF_C"/>
    <property type="match status" value="1"/>
</dbReference>
<evidence type="ECO:0000259" key="5">
    <source>
        <dbReference type="PROSITE" id="PS50102"/>
    </source>
</evidence>
<name>A0A836B1H9_CHLIN</name>
<dbReference type="GO" id="GO:0003729">
    <property type="term" value="F:mRNA binding"/>
    <property type="evidence" value="ECO:0007669"/>
    <property type="project" value="TreeGrafter"/>
</dbReference>
<organism evidence="6 7">
    <name type="scientific">Chlamydomonas incerta</name>
    <dbReference type="NCBI Taxonomy" id="51695"/>
    <lineage>
        <taxon>Eukaryota</taxon>
        <taxon>Viridiplantae</taxon>
        <taxon>Chlorophyta</taxon>
        <taxon>core chlorophytes</taxon>
        <taxon>Chlorophyceae</taxon>
        <taxon>CS clade</taxon>
        <taxon>Chlamydomonadales</taxon>
        <taxon>Chlamydomonadaceae</taxon>
        <taxon>Chlamydomonas</taxon>
    </lineage>
</organism>
<dbReference type="PANTHER" id="PTHR45735:SF2">
    <property type="entry name" value="CLEAVAGE STIMULATION FACTOR SUBUNIT 2"/>
    <property type="match status" value="1"/>
</dbReference>
<feature type="compositionally biased region" description="Pro residues" evidence="4">
    <location>
        <begin position="300"/>
        <end position="315"/>
    </location>
</feature>
<feature type="region of interest" description="Disordered" evidence="4">
    <location>
        <begin position="63"/>
        <end position="104"/>
    </location>
</feature>
<evidence type="ECO:0000256" key="1">
    <source>
        <dbReference type="ARBA" id="ARBA00004123"/>
    </source>
</evidence>
<evidence type="ECO:0000256" key="3">
    <source>
        <dbReference type="PROSITE-ProRule" id="PRU00176"/>
    </source>
</evidence>
<feature type="domain" description="RRM" evidence="5">
    <location>
        <begin position="1"/>
        <end position="64"/>
    </location>
</feature>
<evidence type="ECO:0000313" key="6">
    <source>
        <dbReference type="EMBL" id="KAG2444593.1"/>
    </source>
</evidence>
<keyword evidence="7" id="KW-1185">Reference proteome</keyword>
<dbReference type="OrthoDB" id="272703at2759"/>
<dbReference type="PROSITE" id="PS50102">
    <property type="entry name" value="RRM"/>
    <property type="match status" value="1"/>
</dbReference>
<feature type="region of interest" description="Disordered" evidence="4">
    <location>
        <begin position="253"/>
        <end position="272"/>
    </location>
</feature>
<reference evidence="6" key="1">
    <citation type="journal article" date="2020" name="bioRxiv">
        <title>Comparative genomics of Chlamydomonas.</title>
        <authorList>
            <person name="Craig R.J."/>
            <person name="Hasan A.R."/>
            <person name="Ness R.W."/>
            <person name="Keightley P.D."/>
        </authorList>
    </citation>
    <scope>NUCLEOTIDE SEQUENCE</scope>
    <source>
        <strain evidence="6">SAG 7.73</strain>
    </source>
</reference>
<dbReference type="Gene3D" id="1.25.40.630">
    <property type="match status" value="1"/>
</dbReference>
<feature type="compositionally biased region" description="Low complexity" evidence="4">
    <location>
        <begin position="284"/>
        <end position="299"/>
    </location>
</feature>
<keyword evidence="2" id="KW-0539">Nucleus</keyword>
<dbReference type="Gene3D" id="3.30.70.330">
    <property type="match status" value="1"/>
</dbReference>
<gene>
    <name evidence="6" type="ORF">HXX76_001338</name>
</gene>
<dbReference type="InterPro" id="IPR000504">
    <property type="entry name" value="RRM_dom"/>
</dbReference>
<proteinExistence type="predicted"/>
<feature type="compositionally biased region" description="Low complexity" evidence="4">
    <location>
        <begin position="322"/>
        <end position="333"/>
    </location>
</feature>
<feature type="region of interest" description="Disordered" evidence="4">
    <location>
        <begin position="284"/>
        <end position="333"/>
    </location>
</feature>
<dbReference type="InterPro" id="IPR026896">
    <property type="entry name" value="CSTF_C"/>
</dbReference>
<keyword evidence="3" id="KW-0694">RNA-binding</keyword>
<dbReference type="GO" id="GO:0031124">
    <property type="term" value="P:mRNA 3'-end processing"/>
    <property type="evidence" value="ECO:0007669"/>
    <property type="project" value="InterPro"/>
</dbReference>
<comment type="caution">
    <text evidence="6">The sequence shown here is derived from an EMBL/GenBank/DDBJ whole genome shotgun (WGS) entry which is preliminary data.</text>
</comment>
<feature type="region of interest" description="Disordered" evidence="4">
    <location>
        <begin position="190"/>
        <end position="232"/>
    </location>
</feature>
<feature type="compositionally biased region" description="Basic and acidic residues" evidence="4">
    <location>
        <begin position="63"/>
        <end position="79"/>
    </location>
</feature>
<dbReference type="EMBL" id="JAEHOC010000002">
    <property type="protein sequence ID" value="KAG2444593.1"/>
    <property type="molecule type" value="Genomic_DNA"/>
</dbReference>
<evidence type="ECO:0000313" key="7">
    <source>
        <dbReference type="Proteomes" id="UP000650467"/>
    </source>
</evidence>
<evidence type="ECO:0000256" key="2">
    <source>
        <dbReference type="ARBA" id="ARBA00023242"/>
    </source>
</evidence>
<feature type="compositionally biased region" description="Pro residues" evidence="4">
    <location>
        <begin position="197"/>
        <end position="226"/>
    </location>
</feature>
<dbReference type="SMART" id="SM00360">
    <property type="entry name" value="RRM"/>
    <property type="match status" value="1"/>
</dbReference>
<dbReference type="Pfam" id="PF00076">
    <property type="entry name" value="RRM_1"/>
    <property type="match status" value="1"/>
</dbReference>
<dbReference type="SUPFAM" id="SSF54928">
    <property type="entry name" value="RNA-binding domain, RBD"/>
    <property type="match status" value="1"/>
</dbReference>
<dbReference type="AlphaFoldDB" id="A0A836B1H9"/>
<comment type="subcellular location">
    <subcellularLocation>
        <location evidence="1">Nucleus</location>
    </subcellularLocation>
</comment>
<dbReference type="Pfam" id="PF14327">
    <property type="entry name" value="CSTF2_hinge"/>
    <property type="match status" value="1"/>
</dbReference>